<feature type="transmembrane region" description="Helical" evidence="1">
    <location>
        <begin position="146"/>
        <end position="164"/>
    </location>
</feature>
<evidence type="ECO:0000256" key="1">
    <source>
        <dbReference type="SAM" id="Phobius"/>
    </source>
</evidence>
<keyword evidence="1" id="KW-1133">Transmembrane helix</keyword>
<dbReference type="Gene3D" id="1.20.120.1760">
    <property type="match status" value="1"/>
</dbReference>
<keyword evidence="1" id="KW-0472">Membrane</keyword>
<dbReference type="Proteomes" id="UP000615455">
    <property type="component" value="Unassembled WGS sequence"/>
</dbReference>
<protein>
    <recommendedName>
        <fullName evidence="4">CDP-diacylglycerol--serine O-phosphatidyltransferase</fullName>
    </recommendedName>
</protein>
<organism evidence="2 3">
    <name type="scientific">Paenibacillus marchantiophytorum</name>
    <dbReference type="NCBI Taxonomy" id="1619310"/>
    <lineage>
        <taxon>Bacteria</taxon>
        <taxon>Bacillati</taxon>
        <taxon>Bacillota</taxon>
        <taxon>Bacilli</taxon>
        <taxon>Bacillales</taxon>
        <taxon>Paenibacillaceae</taxon>
        <taxon>Paenibacillus</taxon>
    </lineage>
</organism>
<feature type="transmembrane region" description="Helical" evidence="1">
    <location>
        <begin position="91"/>
        <end position="109"/>
    </location>
</feature>
<dbReference type="RefSeq" id="WP_189014636.1">
    <property type="nucleotide sequence ID" value="NZ_BMHE01000023.1"/>
</dbReference>
<dbReference type="InterPro" id="IPR043130">
    <property type="entry name" value="CDP-OH_PTrfase_TM_dom"/>
</dbReference>
<comment type="caution">
    <text evidence="2">The sequence shown here is derived from an EMBL/GenBank/DDBJ whole genome shotgun (WGS) entry which is preliminary data.</text>
</comment>
<keyword evidence="1" id="KW-0812">Transmembrane</keyword>
<evidence type="ECO:0000313" key="3">
    <source>
        <dbReference type="Proteomes" id="UP000615455"/>
    </source>
</evidence>
<dbReference type="Pfam" id="PF01066">
    <property type="entry name" value="CDP-OH_P_transf"/>
    <property type="match status" value="1"/>
</dbReference>
<sequence>MRVLKIPTLLTMVILGAGIMSLLFSFHNKPVQAVLCIMLAAVLAGVDGYIVNKLQLADEFGKEFRSLADLISFGAAPALSAYLVILHKMPVSGLLLASFFIICGALRLARFNIATCVHHYHTGLPIPAASCILALFPLCFPPHKSVTVMLVIVLCLLMVSRIKIPKMTKPSLVHTKSY</sequence>
<evidence type="ECO:0000313" key="2">
    <source>
        <dbReference type="EMBL" id="GFZ91131.1"/>
    </source>
</evidence>
<reference evidence="3" key="1">
    <citation type="journal article" date="2019" name="Int. J. Syst. Evol. Microbiol.">
        <title>The Global Catalogue of Microorganisms (GCM) 10K type strain sequencing project: providing services to taxonomists for standard genome sequencing and annotation.</title>
        <authorList>
            <consortium name="The Broad Institute Genomics Platform"/>
            <consortium name="The Broad Institute Genome Sequencing Center for Infectious Disease"/>
            <person name="Wu L."/>
            <person name="Ma J."/>
        </authorList>
    </citation>
    <scope>NUCLEOTIDE SEQUENCE [LARGE SCALE GENOMIC DNA]</scope>
    <source>
        <strain evidence="3">CGMCC 1.15043</strain>
    </source>
</reference>
<evidence type="ECO:0008006" key="4">
    <source>
        <dbReference type="Google" id="ProtNLM"/>
    </source>
</evidence>
<name>A0ABQ1EY17_9BACL</name>
<dbReference type="EMBL" id="BMHE01000023">
    <property type="protein sequence ID" value="GFZ91131.1"/>
    <property type="molecule type" value="Genomic_DNA"/>
</dbReference>
<keyword evidence="3" id="KW-1185">Reference proteome</keyword>
<feature type="transmembrane region" description="Helical" evidence="1">
    <location>
        <begin position="64"/>
        <end position="85"/>
    </location>
</feature>
<dbReference type="InterPro" id="IPR000462">
    <property type="entry name" value="CDP-OH_P_trans"/>
</dbReference>
<feature type="transmembrane region" description="Helical" evidence="1">
    <location>
        <begin position="32"/>
        <end position="52"/>
    </location>
</feature>
<feature type="transmembrane region" description="Helical" evidence="1">
    <location>
        <begin position="7"/>
        <end position="26"/>
    </location>
</feature>
<gene>
    <name evidence="2" type="ORF">GCM10008018_41760</name>
</gene>
<proteinExistence type="predicted"/>
<accession>A0ABQ1EY17</accession>